<gene>
    <name evidence="1" type="ORF">SAMN02745941_03683</name>
</gene>
<accession>A0A1M6AKH3</accession>
<dbReference type="GO" id="GO:0008168">
    <property type="term" value="F:methyltransferase activity"/>
    <property type="evidence" value="ECO:0007669"/>
    <property type="project" value="UniProtKB-KW"/>
</dbReference>
<dbReference type="EMBL" id="FQXU01000013">
    <property type="protein sequence ID" value="SHI36713.1"/>
    <property type="molecule type" value="Genomic_DNA"/>
</dbReference>
<name>A0A1M6AKH3_9CLOT</name>
<protein>
    <submittedName>
        <fullName evidence="1">DNA (Cytosine-5)-methyltransferase 1</fullName>
    </submittedName>
</protein>
<dbReference type="GO" id="GO:0032259">
    <property type="term" value="P:methylation"/>
    <property type="evidence" value="ECO:0007669"/>
    <property type="project" value="UniProtKB-KW"/>
</dbReference>
<evidence type="ECO:0000313" key="1">
    <source>
        <dbReference type="EMBL" id="SHI36713.1"/>
    </source>
</evidence>
<keyword evidence="1" id="KW-0808">Transferase</keyword>
<reference evidence="1 2" key="1">
    <citation type="submission" date="2016-11" db="EMBL/GenBank/DDBJ databases">
        <authorList>
            <person name="Jaros S."/>
            <person name="Januszkiewicz K."/>
            <person name="Wedrychowicz H."/>
        </authorList>
    </citation>
    <scope>NUCLEOTIDE SEQUENCE [LARGE SCALE GENOMIC DNA]</scope>
    <source>
        <strain evidence="1 2">DSM 6191</strain>
    </source>
</reference>
<proteinExistence type="predicted"/>
<organism evidence="1 2">
    <name type="scientific">Clostridium intestinale DSM 6191</name>
    <dbReference type="NCBI Taxonomy" id="1121320"/>
    <lineage>
        <taxon>Bacteria</taxon>
        <taxon>Bacillati</taxon>
        <taxon>Bacillota</taxon>
        <taxon>Clostridia</taxon>
        <taxon>Eubacteriales</taxon>
        <taxon>Clostridiaceae</taxon>
        <taxon>Clostridium</taxon>
    </lineage>
</organism>
<dbReference type="SUPFAM" id="SSF52540">
    <property type="entry name" value="P-loop containing nucleoside triphosphate hydrolases"/>
    <property type="match status" value="1"/>
</dbReference>
<dbReference type="RefSeq" id="WP_073021903.1">
    <property type="nucleotide sequence ID" value="NZ_FQXU01000013.1"/>
</dbReference>
<keyword evidence="1" id="KW-0489">Methyltransferase</keyword>
<dbReference type="Proteomes" id="UP000184241">
    <property type="component" value="Unassembled WGS sequence"/>
</dbReference>
<evidence type="ECO:0000313" key="2">
    <source>
        <dbReference type="Proteomes" id="UP000184241"/>
    </source>
</evidence>
<sequence length="468" mass="54090">MKEFVLPNRFEKMNNSGRDFERIIVRVDEALDRIVDLRYEMKITGGGAFLILKGRSGVGKTTFLNTLHMFIDDIEMISIEPTEDLQMVLDDLNISGSTLRIIVLENRESYTEISFNSLEKDIRAINKFVRKDEGERNLIIWPCNGEEMVNEIKDFANNIGGTSIMDEDTIYEFTGPPKEDYLEIVKNTFEFFNYGRSLLEFGVSDEYATKLINECDSIGTYLKTMSKKIRKFDKNLDKFFIRQEMFRMWIIVISGDDPIEEVNYFTKGSDNSIDIKRVIEATFSNTSIKLKQDFTIGLLANKLDCRILHIPISIALSIIKSTEEDDLKNLLNQNGINCDIDKKERLKINSTSLADSLSRSNIKHRKNINNTQDNVDEFVKITSIASNNDRILNREIGKALVEQNLIYQYEVESKLAGFDNRRSDLKCNISEEIVRLEFMWRKKTTYGEIANYTLNKLKNYGSAIGFYK</sequence>
<dbReference type="InterPro" id="IPR027417">
    <property type="entry name" value="P-loop_NTPase"/>
</dbReference>
<dbReference type="AlphaFoldDB" id="A0A1M6AKH3"/>